<evidence type="ECO:0000313" key="6">
    <source>
        <dbReference type="EMBL" id="KAG8455288.1"/>
    </source>
</evidence>
<dbReference type="AlphaFoldDB" id="A0A8T2KEW2"/>
<dbReference type="Proteomes" id="UP000812440">
    <property type="component" value="Chromosome 1"/>
</dbReference>
<feature type="compositionally biased region" description="Polar residues" evidence="5">
    <location>
        <begin position="35"/>
        <end position="47"/>
    </location>
</feature>
<dbReference type="PANTHER" id="PTHR14899:SF0">
    <property type="entry name" value="G KINASE-ANCHORING PROTEIN 1"/>
    <property type="match status" value="1"/>
</dbReference>
<gene>
    <name evidence="6" type="ORF">GDO86_001475</name>
</gene>
<sequence>MASAVVSLVPTTASRFALLHIDSSSESDSEKAKGFQSTGKSHSGSATRNKTNINEKKKEKRRKKKEQQQSEANELRNLAFRKIPQKSSQAVGTVQQEQVSNTLPKDGHEEDWQQWQQRDKQLTSDMFEADLEKAIMLSKLEYEELNKDDNNGVNGSPQSKRANKKDKRRNNQGKDKPQTVPLKDFHSDDQQAGKQEDFKSPLLSQDSGFFNKLEDDVTKIILKEKRKAQNTIPDKVDSFASPEYSVDPLLKDGKTEVLKQEIEKKDTEILQLRSVVSQWEAKYREVKVRNSQLLKMLQEGEMKDKAEILLQVDELVSIKNELTLQVTALHIALEQERSKVKVLQAELVKYQGGKKGKKANELDHGR</sequence>
<feature type="region of interest" description="Disordered" evidence="5">
    <location>
        <begin position="22"/>
        <end position="118"/>
    </location>
</feature>
<evidence type="ECO:0000256" key="1">
    <source>
        <dbReference type="ARBA" id="ARBA00004555"/>
    </source>
</evidence>
<keyword evidence="7" id="KW-1185">Reference proteome</keyword>
<feature type="compositionally biased region" description="Basic residues" evidence="5">
    <location>
        <begin position="161"/>
        <end position="171"/>
    </location>
</feature>
<evidence type="ECO:0000313" key="7">
    <source>
        <dbReference type="Proteomes" id="UP000812440"/>
    </source>
</evidence>
<keyword evidence="3" id="KW-0333">Golgi apparatus</keyword>
<evidence type="ECO:0000256" key="4">
    <source>
        <dbReference type="ARBA" id="ARBA00023054"/>
    </source>
</evidence>
<evidence type="ECO:0000256" key="5">
    <source>
        <dbReference type="SAM" id="MobiDB-lite"/>
    </source>
</evidence>
<feature type="compositionally biased region" description="Basic and acidic residues" evidence="5">
    <location>
        <begin position="172"/>
        <end position="199"/>
    </location>
</feature>
<dbReference type="GO" id="GO:0007165">
    <property type="term" value="P:signal transduction"/>
    <property type="evidence" value="ECO:0007669"/>
    <property type="project" value="InterPro"/>
</dbReference>
<dbReference type="EMBL" id="JAACNH010000001">
    <property type="protein sequence ID" value="KAG8455288.1"/>
    <property type="molecule type" value="Genomic_DNA"/>
</dbReference>
<dbReference type="PANTHER" id="PTHR14899">
    <property type="entry name" value="G KINASE ANCHORING PROTEIN 1"/>
    <property type="match status" value="1"/>
</dbReference>
<feature type="compositionally biased region" description="Polar residues" evidence="5">
    <location>
        <begin position="85"/>
        <end position="103"/>
    </location>
</feature>
<comment type="caution">
    <text evidence="6">The sequence shown here is derived from an EMBL/GenBank/DDBJ whole genome shotgun (WGS) entry which is preliminary data.</text>
</comment>
<accession>A0A8T2KEW2</accession>
<name>A0A8T2KEW2_9PIPI</name>
<organism evidence="6 7">
    <name type="scientific">Hymenochirus boettgeri</name>
    <name type="common">Congo dwarf clawed frog</name>
    <dbReference type="NCBI Taxonomy" id="247094"/>
    <lineage>
        <taxon>Eukaryota</taxon>
        <taxon>Metazoa</taxon>
        <taxon>Chordata</taxon>
        <taxon>Craniata</taxon>
        <taxon>Vertebrata</taxon>
        <taxon>Euteleostomi</taxon>
        <taxon>Amphibia</taxon>
        <taxon>Batrachia</taxon>
        <taxon>Anura</taxon>
        <taxon>Pipoidea</taxon>
        <taxon>Pipidae</taxon>
        <taxon>Pipinae</taxon>
        <taxon>Hymenochirus</taxon>
    </lineage>
</organism>
<dbReference type="OrthoDB" id="5864420at2759"/>
<feature type="compositionally biased region" description="Basic and acidic residues" evidence="5">
    <location>
        <begin position="105"/>
        <end position="118"/>
    </location>
</feature>
<comment type="similarity">
    <text evidence="2">Belongs to the GKAP1 family.</text>
</comment>
<proteinExistence type="inferred from homology"/>
<protein>
    <recommendedName>
        <fullName evidence="8">G kinase-anchoring protein 1</fullName>
    </recommendedName>
</protein>
<dbReference type="InterPro" id="IPR026109">
    <property type="entry name" value="GKAP1"/>
</dbReference>
<reference evidence="6" key="1">
    <citation type="thesis" date="2020" institute="ProQuest LLC" country="789 East Eisenhower Parkway, Ann Arbor, MI, USA">
        <title>Comparative Genomics and Chromosome Evolution.</title>
        <authorList>
            <person name="Mudd A.B."/>
        </authorList>
    </citation>
    <scope>NUCLEOTIDE SEQUENCE</scope>
    <source>
        <strain evidence="6">Female2</strain>
        <tissue evidence="6">Blood</tissue>
    </source>
</reference>
<comment type="subcellular location">
    <subcellularLocation>
        <location evidence="1">Golgi apparatus</location>
    </subcellularLocation>
</comment>
<dbReference type="PRINTS" id="PR02083">
    <property type="entry name" value="GKINASEAP1"/>
</dbReference>
<evidence type="ECO:0000256" key="2">
    <source>
        <dbReference type="ARBA" id="ARBA00006662"/>
    </source>
</evidence>
<keyword evidence="4" id="KW-0175">Coiled coil</keyword>
<feature type="region of interest" description="Disordered" evidence="5">
    <location>
        <begin position="146"/>
        <end position="201"/>
    </location>
</feature>
<evidence type="ECO:0000256" key="3">
    <source>
        <dbReference type="ARBA" id="ARBA00023034"/>
    </source>
</evidence>
<dbReference type="GO" id="GO:0005794">
    <property type="term" value="C:Golgi apparatus"/>
    <property type="evidence" value="ECO:0007669"/>
    <property type="project" value="UniProtKB-SubCell"/>
</dbReference>
<evidence type="ECO:0008006" key="8">
    <source>
        <dbReference type="Google" id="ProtNLM"/>
    </source>
</evidence>